<dbReference type="PaxDb" id="39947-A0A0N7KTL4"/>
<evidence type="ECO:0000313" key="3">
    <source>
        <dbReference type="Proteomes" id="UP000059680"/>
    </source>
</evidence>
<evidence type="ECO:0000256" key="1">
    <source>
        <dbReference type="SAM" id="SignalP"/>
    </source>
</evidence>
<dbReference type="InParanoid" id="A0A0N7KTL4"/>
<reference evidence="2 3" key="3">
    <citation type="journal article" date="2013" name="Rice">
        <title>Improvement of the Oryza sativa Nipponbare reference genome using next generation sequence and optical map data.</title>
        <authorList>
            <person name="Kawahara Y."/>
            <person name="de la Bastide M."/>
            <person name="Hamilton J.P."/>
            <person name="Kanamori H."/>
            <person name="McCombie W.R."/>
            <person name="Ouyang S."/>
            <person name="Schwartz D.C."/>
            <person name="Tanaka T."/>
            <person name="Wu J."/>
            <person name="Zhou S."/>
            <person name="Childs K.L."/>
            <person name="Davidson R.M."/>
            <person name="Lin H."/>
            <person name="Quesada-Ocampo L."/>
            <person name="Vaillancourt B."/>
            <person name="Sakai H."/>
            <person name="Lee S.S."/>
            <person name="Kim J."/>
            <person name="Numa H."/>
            <person name="Itoh T."/>
            <person name="Buell C.R."/>
            <person name="Matsumoto T."/>
        </authorList>
    </citation>
    <scope>NUCLEOTIDE SEQUENCE [LARGE SCALE GENOMIC DNA]</scope>
    <source>
        <strain evidence="3">cv. Nipponbare</strain>
    </source>
</reference>
<feature type="signal peptide" evidence="1">
    <location>
        <begin position="1"/>
        <end position="19"/>
    </location>
</feature>
<sequence>MAILRAFILFICSSWTTSAIKLTAQSSKAASVGGRHLATRAQSSSDWHCITCSGGIESSTPLGSSLNHTLIRPAKQWTSIPSGTIPPFNWSLTSSSWLFSAFMRKIPSACKTALFIKTSLHHQENCWDTVSSGIIGALHRFC</sequence>
<keyword evidence="1" id="KW-0732">Signal</keyword>
<proteinExistence type="predicted"/>
<reference evidence="2 3" key="2">
    <citation type="journal article" date="2013" name="Plant Cell Physiol.">
        <title>Rice Annotation Project Database (RAP-DB): an integrative and interactive database for rice genomics.</title>
        <authorList>
            <person name="Sakai H."/>
            <person name="Lee S.S."/>
            <person name="Tanaka T."/>
            <person name="Numa H."/>
            <person name="Kim J."/>
            <person name="Kawahara Y."/>
            <person name="Wakimoto H."/>
            <person name="Yang C.C."/>
            <person name="Iwamoto M."/>
            <person name="Abe T."/>
            <person name="Yamada Y."/>
            <person name="Muto A."/>
            <person name="Inokuchi H."/>
            <person name="Ikemura T."/>
            <person name="Matsumoto T."/>
            <person name="Sasaki T."/>
            <person name="Itoh T."/>
        </authorList>
    </citation>
    <scope>NUCLEOTIDE SEQUENCE [LARGE SCALE GENOMIC DNA]</scope>
    <source>
        <strain evidence="3">cv. Nipponbare</strain>
    </source>
</reference>
<evidence type="ECO:0000313" key="2">
    <source>
        <dbReference type="EMBL" id="BAT15946.1"/>
    </source>
</evidence>
<dbReference type="AlphaFoldDB" id="A0A0N7KTL4"/>
<accession>A0A0N7KTL4</accession>
<protein>
    <submittedName>
        <fullName evidence="2">Os12g0155250 protein</fullName>
    </submittedName>
</protein>
<organism evidence="2 3">
    <name type="scientific">Oryza sativa subsp. japonica</name>
    <name type="common">Rice</name>
    <dbReference type="NCBI Taxonomy" id="39947"/>
    <lineage>
        <taxon>Eukaryota</taxon>
        <taxon>Viridiplantae</taxon>
        <taxon>Streptophyta</taxon>
        <taxon>Embryophyta</taxon>
        <taxon>Tracheophyta</taxon>
        <taxon>Spermatophyta</taxon>
        <taxon>Magnoliopsida</taxon>
        <taxon>Liliopsida</taxon>
        <taxon>Poales</taxon>
        <taxon>Poaceae</taxon>
        <taxon>BOP clade</taxon>
        <taxon>Oryzoideae</taxon>
        <taxon>Oryzeae</taxon>
        <taxon>Oryzinae</taxon>
        <taxon>Oryza</taxon>
        <taxon>Oryza sativa</taxon>
    </lineage>
</organism>
<feature type="chain" id="PRO_5006014901" evidence="1">
    <location>
        <begin position="20"/>
        <end position="142"/>
    </location>
</feature>
<dbReference type="Proteomes" id="UP000059680">
    <property type="component" value="Chromosome 12"/>
</dbReference>
<dbReference type="EMBL" id="AP014968">
    <property type="protein sequence ID" value="BAT15946.1"/>
    <property type="molecule type" value="Genomic_DNA"/>
</dbReference>
<name>A0A0N7KTL4_ORYSJ</name>
<keyword evidence="3" id="KW-1185">Reference proteome</keyword>
<dbReference type="Gramene" id="Os12t0155250-00">
    <property type="protein sequence ID" value="Os12t0155250-00"/>
    <property type="gene ID" value="Os12g0155250"/>
</dbReference>
<reference evidence="3" key="1">
    <citation type="journal article" date="2005" name="Nature">
        <title>The map-based sequence of the rice genome.</title>
        <authorList>
            <consortium name="International rice genome sequencing project (IRGSP)"/>
            <person name="Matsumoto T."/>
            <person name="Wu J."/>
            <person name="Kanamori H."/>
            <person name="Katayose Y."/>
            <person name="Fujisawa M."/>
            <person name="Namiki N."/>
            <person name="Mizuno H."/>
            <person name="Yamamoto K."/>
            <person name="Antonio B.A."/>
            <person name="Baba T."/>
            <person name="Sakata K."/>
            <person name="Nagamura Y."/>
            <person name="Aoki H."/>
            <person name="Arikawa K."/>
            <person name="Arita K."/>
            <person name="Bito T."/>
            <person name="Chiden Y."/>
            <person name="Fujitsuka N."/>
            <person name="Fukunaka R."/>
            <person name="Hamada M."/>
            <person name="Harada C."/>
            <person name="Hayashi A."/>
            <person name="Hijishita S."/>
            <person name="Honda M."/>
            <person name="Hosokawa S."/>
            <person name="Ichikawa Y."/>
            <person name="Idonuma A."/>
            <person name="Iijima M."/>
            <person name="Ikeda M."/>
            <person name="Ikeno M."/>
            <person name="Ito K."/>
            <person name="Ito S."/>
            <person name="Ito T."/>
            <person name="Ito Y."/>
            <person name="Ito Y."/>
            <person name="Iwabuchi A."/>
            <person name="Kamiya K."/>
            <person name="Karasawa W."/>
            <person name="Kurita K."/>
            <person name="Katagiri S."/>
            <person name="Kikuta A."/>
            <person name="Kobayashi H."/>
            <person name="Kobayashi N."/>
            <person name="Machita K."/>
            <person name="Maehara T."/>
            <person name="Masukawa M."/>
            <person name="Mizubayashi T."/>
            <person name="Mukai Y."/>
            <person name="Nagasaki H."/>
            <person name="Nagata Y."/>
            <person name="Naito S."/>
            <person name="Nakashima M."/>
            <person name="Nakama Y."/>
            <person name="Nakamichi Y."/>
            <person name="Nakamura M."/>
            <person name="Meguro A."/>
            <person name="Negishi M."/>
            <person name="Ohta I."/>
            <person name="Ohta T."/>
            <person name="Okamoto M."/>
            <person name="Ono N."/>
            <person name="Saji S."/>
            <person name="Sakaguchi M."/>
            <person name="Sakai K."/>
            <person name="Shibata M."/>
            <person name="Shimokawa T."/>
            <person name="Song J."/>
            <person name="Takazaki Y."/>
            <person name="Terasawa K."/>
            <person name="Tsugane M."/>
            <person name="Tsuji K."/>
            <person name="Ueda S."/>
            <person name="Waki K."/>
            <person name="Yamagata H."/>
            <person name="Yamamoto M."/>
            <person name="Yamamoto S."/>
            <person name="Yamane H."/>
            <person name="Yoshiki S."/>
            <person name="Yoshihara R."/>
            <person name="Yukawa K."/>
            <person name="Zhong H."/>
            <person name="Yano M."/>
            <person name="Yuan Q."/>
            <person name="Ouyang S."/>
            <person name="Liu J."/>
            <person name="Jones K.M."/>
            <person name="Gansberger K."/>
            <person name="Moffat K."/>
            <person name="Hill J."/>
            <person name="Bera J."/>
            <person name="Fadrosh D."/>
            <person name="Jin S."/>
            <person name="Johri S."/>
            <person name="Kim M."/>
            <person name="Overton L."/>
            <person name="Reardon M."/>
            <person name="Tsitrin T."/>
            <person name="Vuong H."/>
            <person name="Weaver B."/>
            <person name="Ciecko A."/>
            <person name="Tallon L."/>
            <person name="Jackson J."/>
            <person name="Pai G."/>
            <person name="Aken S.V."/>
            <person name="Utterback T."/>
            <person name="Reidmuller S."/>
            <person name="Feldblyum T."/>
            <person name="Hsiao J."/>
            <person name="Zismann V."/>
            <person name="Iobst S."/>
            <person name="de Vazeille A.R."/>
            <person name="Buell C.R."/>
            <person name="Ying K."/>
            <person name="Li Y."/>
            <person name="Lu T."/>
            <person name="Huang Y."/>
            <person name="Zhao Q."/>
            <person name="Feng Q."/>
            <person name="Zhang L."/>
            <person name="Zhu J."/>
            <person name="Weng Q."/>
            <person name="Mu J."/>
            <person name="Lu Y."/>
            <person name="Fan D."/>
            <person name="Liu Y."/>
            <person name="Guan J."/>
            <person name="Zhang Y."/>
            <person name="Yu S."/>
            <person name="Liu X."/>
            <person name="Zhang Y."/>
            <person name="Hong G."/>
            <person name="Han B."/>
            <person name="Choisne N."/>
            <person name="Demange N."/>
            <person name="Orjeda G."/>
            <person name="Samain S."/>
            <person name="Cattolico L."/>
            <person name="Pelletier E."/>
            <person name="Couloux A."/>
            <person name="Segurens B."/>
            <person name="Wincker P."/>
            <person name="D'Hont A."/>
            <person name="Scarpelli C."/>
            <person name="Weissenbach J."/>
            <person name="Salanoubat M."/>
            <person name="Quetier F."/>
            <person name="Yu Y."/>
            <person name="Kim H.R."/>
            <person name="Rambo T."/>
            <person name="Currie J."/>
            <person name="Collura K."/>
            <person name="Luo M."/>
            <person name="Yang T."/>
            <person name="Ammiraju J.S.S."/>
            <person name="Engler F."/>
            <person name="Soderlund C."/>
            <person name="Wing R.A."/>
            <person name="Palmer L.E."/>
            <person name="de la Bastide M."/>
            <person name="Spiegel L."/>
            <person name="Nascimento L."/>
            <person name="Zutavern T."/>
            <person name="O'Shaughnessy A."/>
            <person name="Dike S."/>
            <person name="Dedhia N."/>
            <person name="Preston R."/>
            <person name="Balija V."/>
            <person name="McCombie W.R."/>
            <person name="Chow T."/>
            <person name="Chen H."/>
            <person name="Chung M."/>
            <person name="Chen C."/>
            <person name="Shaw J."/>
            <person name="Wu H."/>
            <person name="Hsiao K."/>
            <person name="Chao Y."/>
            <person name="Chu M."/>
            <person name="Cheng C."/>
            <person name="Hour A."/>
            <person name="Lee P."/>
            <person name="Lin S."/>
            <person name="Lin Y."/>
            <person name="Liou J."/>
            <person name="Liu S."/>
            <person name="Hsing Y."/>
            <person name="Raghuvanshi S."/>
            <person name="Mohanty A."/>
            <person name="Bharti A.K."/>
            <person name="Gaur A."/>
            <person name="Gupta V."/>
            <person name="Kumar D."/>
            <person name="Ravi V."/>
            <person name="Vij S."/>
            <person name="Kapur A."/>
            <person name="Khurana P."/>
            <person name="Khurana P."/>
            <person name="Khurana J.P."/>
            <person name="Tyagi A.K."/>
            <person name="Gaikwad K."/>
            <person name="Singh A."/>
            <person name="Dalal V."/>
            <person name="Srivastava S."/>
            <person name="Dixit A."/>
            <person name="Pal A.K."/>
            <person name="Ghazi I.A."/>
            <person name="Yadav M."/>
            <person name="Pandit A."/>
            <person name="Bhargava A."/>
            <person name="Sureshbabu K."/>
            <person name="Batra K."/>
            <person name="Sharma T.R."/>
            <person name="Mohapatra T."/>
            <person name="Singh N.K."/>
            <person name="Messing J."/>
            <person name="Nelson A.B."/>
            <person name="Fuks G."/>
            <person name="Kavchok S."/>
            <person name="Keizer G."/>
            <person name="Linton E."/>
            <person name="Llaca V."/>
            <person name="Song R."/>
            <person name="Tanyolac B."/>
            <person name="Young S."/>
            <person name="Ho-Il K."/>
            <person name="Hahn J.H."/>
            <person name="Sangsakoo G."/>
            <person name="Vanavichit A."/>
            <person name="de Mattos Luiz.A.T."/>
            <person name="Zimmer P.D."/>
            <person name="Malone G."/>
            <person name="Dellagostin O."/>
            <person name="de Oliveira A.C."/>
            <person name="Bevan M."/>
            <person name="Bancroft I."/>
            <person name="Minx P."/>
            <person name="Cordum H."/>
            <person name="Wilson R."/>
            <person name="Cheng Z."/>
            <person name="Jin W."/>
            <person name="Jiang J."/>
            <person name="Leong S.A."/>
            <person name="Iwama H."/>
            <person name="Gojobori T."/>
            <person name="Itoh T."/>
            <person name="Niimura Y."/>
            <person name="Fujii Y."/>
            <person name="Habara T."/>
            <person name="Sakai H."/>
            <person name="Sato Y."/>
            <person name="Wilson G."/>
            <person name="Kumar K."/>
            <person name="McCouch S."/>
            <person name="Juretic N."/>
            <person name="Hoen D."/>
            <person name="Wright S."/>
            <person name="Bruskiewich R."/>
            <person name="Bureau T."/>
            <person name="Miyao A."/>
            <person name="Hirochika H."/>
            <person name="Nishikawa T."/>
            <person name="Kadowaki K."/>
            <person name="Sugiura M."/>
            <person name="Burr B."/>
            <person name="Sasaki T."/>
        </authorList>
    </citation>
    <scope>NUCLEOTIDE SEQUENCE [LARGE SCALE GENOMIC DNA]</scope>
    <source>
        <strain evidence="3">cv. Nipponbare</strain>
    </source>
</reference>
<gene>
    <name evidence="2" type="ordered locus">Os12g0155250</name>
    <name evidence="2" type="ORF">OSNPB_120155250</name>
</gene>